<gene>
    <name evidence="2" type="ORF">PHMEG_00014907</name>
</gene>
<sequence>MDDILVTATSVVKVDQLFTDMQVVDLKNLGVVSKFLEVSVNYDDKSGWTMDQEKVIEDMLVKFQLDKMAPVRTPIGYDHDGEGIGALLPSGGTGRPGRPTVQTFQS</sequence>
<name>A0A225W337_9STRA</name>
<evidence type="ECO:0000313" key="3">
    <source>
        <dbReference type="Proteomes" id="UP000198211"/>
    </source>
</evidence>
<keyword evidence="3" id="KW-1185">Reference proteome</keyword>
<organism evidence="2 3">
    <name type="scientific">Phytophthora megakarya</name>
    <dbReference type="NCBI Taxonomy" id="4795"/>
    <lineage>
        <taxon>Eukaryota</taxon>
        <taxon>Sar</taxon>
        <taxon>Stramenopiles</taxon>
        <taxon>Oomycota</taxon>
        <taxon>Peronosporomycetes</taxon>
        <taxon>Peronosporales</taxon>
        <taxon>Peronosporaceae</taxon>
        <taxon>Phytophthora</taxon>
    </lineage>
</organism>
<dbReference type="Proteomes" id="UP000198211">
    <property type="component" value="Unassembled WGS sequence"/>
</dbReference>
<evidence type="ECO:0000313" key="2">
    <source>
        <dbReference type="EMBL" id="OWZ11995.1"/>
    </source>
</evidence>
<dbReference type="OrthoDB" id="128006at2759"/>
<reference evidence="3" key="1">
    <citation type="submission" date="2017-03" db="EMBL/GenBank/DDBJ databases">
        <title>Phytopthora megakarya and P. palmivora, two closely related causual agents of cacao black pod achieved similar genome size and gene model numbers by different mechanisms.</title>
        <authorList>
            <person name="Ali S."/>
            <person name="Shao J."/>
            <person name="Larry D.J."/>
            <person name="Kronmiller B."/>
            <person name="Shen D."/>
            <person name="Strem M.D."/>
            <person name="Melnick R.L."/>
            <person name="Guiltinan M.J."/>
            <person name="Tyler B.M."/>
            <person name="Meinhardt L.W."/>
            <person name="Bailey B.A."/>
        </authorList>
    </citation>
    <scope>NUCLEOTIDE SEQUENCE [LARGE SCALE GENOMIC DNA]</scope>
    <source>
        <strain evidence="3">zdho120</strain>
    </source>
</reference>
<evidence type="ECO:0000256" key="1">
    <source>
        <dbReference type="SAM" id="MobiDB-lite"/>
    </source>
</evidence>
<protein>
    <submittedName>
        <fullName evidence="2">Pol Polyprotein</fullName>
    </submittedName>
</protein>
<feature type="region of interest" description="Disordered" evidence="1">
    <location>
        <begin position="82"/>
        <end position="106"/>
    </location>
</feature>
<dbReference type="EMBL" id="NBNE01001973">
    <property type="protein sequence ID" value="OWZ11995.1"/>
    <property type="molecule type" value="Genomic_DNA"/>
</dbReference>
<proteinExistence type="predicted"/>
<comment type="caution">
    <text evidence="2">The sequence shown here is derived from an EMBL/GenBank/DDBJ whole genome shotgun (WGS) entry which is preliminary data.</text>
</comment>
<dbReference type="AlphaFoldDB" id="A0A225W337"/>
<accession>A0A225W337</accession>